<reference evidence="1" key="1">
    <citation type="submission" date="2020-09" db="EMBL/GenBank/DDBJ databases">
        <title>Rhizobia associated with sainfoin plants.</title>
        <authorList>
            <person name="Asharfi S."/>
            <person name="Kuzmanovic N."/>
            <person name="Bunk B."/>
            <person name="Sproeer C."/>
            <person name="Becker M."/>
            <person name="Thuenen T."/>
        </authorList>
    </citation>
    <scope>NUCLEOTIDE SEQUENCE</scope>
    <source>
        <strain evidence="1">OM4</strain>
        <plasmid evidence="1">pOM4</plasmid>
    </source>
</reference>
<protein>
    <submittedName>
        <fullName evidence="1">Histidine phosphatase family protein</fullName>
    </submittedName>
</protein>
<dbReference type="EMBL" id="CP062230">
    <property type="protein sequence ID" value="UVC19419.1"/>
    <property type="molecule type" value="Genomic_DNA"/>
</dbReference>
<dbReference type="RefSeq" id="WP_258124300.1">
    <property type="nucleotide sequence ID" value="NZ_CP062230.1"/>
</dbReference>
<keyword evidence="1" id="KW-0614">Plasmid</keyword>
<sequence>MANEFTPILNRLPHSIHRIDPTVTILRKYKLLLWSATVILVRHAERAAGANPALSATGQARANLLRDMVQDEDLSAVFVTDTLRSQQTGQPAANAQGLAPTTYPATDGAALAQTIRIGHAGRTVLVVAHSNTVDDIAGALGAPGIGELADSQFDRMFVIARNWCGTRLTRLRYGAPTA</sequence>
<accession>A0ABY5R9F7</accession>
<dbReference type="Pfam" id="PF00300">
    <property type="entry name" value="His_Phos_1"/>
    <property type="match status" value="1"/>
</dbReference>
<evidence type="ECO:0000313" key="2">
    <source>
        <dbReference type="Proteomes" id="UP001058098"/>
    </source>
</evidence>
<geneLocation type="plasmid" evidence="1 2">
    <name>pOM4</name>
</geneLocation>
<dbReference type="InterPro" id="IPR029033">
    <property type="entry name" value="His_PPase_superfam"/>
</dbReference>
<keyword evidence="2" id="KW-1185">Reference proteome</keyword>
<dbReference type="InterPro" id="IPR013078">
    <property type="entry name" value="His_Pase_superF_clade-1"/>
</dbReference>
<gene>
    <name evidence="1" type="ORF">IHQ72_35825</name>
</gene>
<proteinExistence type="predicted"/>
<dbReference type="CDD" id="cd07067">
    <property type="entry name" value="HP_PGM_like"/>
    <property type="match status" value="1"/>
</dbReference>
<evidence type="ECO:0000313" key="1">
    <source>
        <dbReference type="EMBL" id="UVC19419.1"/>
    </source>
</evidence>
<name>A0ABY5R9F7_9HYPH</name>
<dbReference type="Proteomes" id="UP001058098">
    <property type="component" value="Plasmid pOM4"/>
</dbReference>
<organism evidence="1 2">
    <name type="scientific">Mesorhizobium onobrychidis</name>
    <dbReference type="NCBI Taxonomy" id="2775404"/>
    <lineage>
        <taxon>Bacteria</taxon>
        <taxon>Pseudomonadati</taxon>
        <taxon>Pseudomonadota</taxon>
        <taxon>Alphaproteobacteria</taxon>
        <taxon>Hyphomicrobiales</taxon>
        <taxon>Phyllobacteriaceae</taxon>
        <taxon>Mesorhizobium</taxon>
    </lineage>
</organism>
<dbReference type="SUPFAM" id="SSF53254">
    <property type="entry name" value="Phosphoglycerate mutase-like"/>
    <property type="match status" value="1"/>
</dbReference>
<dbReference type="Gene3D" id="3.40.50.1240">
    <property type="entry name" value="Phosphoglycerate mutase-like"/>
    <property type="match status" value="1"/>
</dbReference>